<organism evidence="1 2">
    <name type="scientific">Candidatus Borkfalkia excrementavium</name>
    <dbReference type="NCBI Taxonomy" id="2838505"/>
    <lineage>
        <taxon>Bacteria</taxon>
        <taxon>Bacillati</taxon>
        <taxon>Bacillota</taxon>
        <taxon>Clostridia</taxon>
        <taxon>Christensenellales</taxon>
        <taxon>Christensenellaceae</taxon>
        <taxon>Candidatus Borkfalkia</taxon>
    </lineage>
</organism>
<dbReference type="Gene3D" id="3.60.15.10">
    <property type="entry name" value="Ribonuclease Z/Hydroxyacylglutathione hydrolase-like"/>
    <property type="match status" value="1"/>
</dbReference>
<protein>
    <submittedName>
        <fullName evidence="1">MBL fold metallo-hydrolase</fullName>
    </submittedName>
</protein>
<dbReference type="SUPFAM" id="SSF56281">
    <property type="entry name" value="Metallo-hydrolase/oxidoreductase"/>
    <property type="match status" value="1"/>
</dbReference>
<dbReference type="EMBL" id="DXCO01000037">
    <property type="protein sequence ID" value="HIY78487.1"/>
    <property type="molecule type" value="Genomic_DNA"/>
</dbReference>
<evidence type="ECO:0000313" key="2">
    <source>
        <dbReference type="Proteomes" id="UP000824135"/>
    </source>
</evidence>
<dbReference type="Pfam" id="PF13483">
    <property type="entry name" value="Lactamase_B_3"/>
    <property type="match status" value="1"/>
</dbReference>
<reference evidence="1" key="2">
    <citation type="submission" date="2021-04" db="EMBL/GenBank/DDBJ databases">
        <authorList>
            <person name="Gilroy R."/>
        </authorList>
    </citation>
    <scope>NUCLEOTIDE SEQUENCE</scope>
    <source>
        <strain evidence="1">CHK199-9574</strain>
    </source>
</reference>
<dbReference type="AlphaFoldDB" id="A0A9D1Z8L3"/>
<evidence type="ECO:0000313" key="1">
    <source>
        <dbReference type="EMBL" id="HIY78487.1"/>
    </source>
</evidence>
<dbReference type="Proteomes" id="UP000824135">
    <property type="component" value="Unassembled WGS sequence"/>
</dbReference>
<proteinExistence type="predicted"/>
<reference evidence="1" key="1">
    <citation type="journal article" date="2021" name="PeerJ">
        <title>Extensive microbial diversity within the chicken gut microbiome revealed by metagenomics and culture.</title>
        <authorList>
            <person name="Gilroy R."/>
            <person name="Ravi A."/>
            <person name="Getino M."/>
            <person name="Pursley I."/>
            <person name="Horton D.L."/>
            <person name="Alikhan N.F."/>
            <person name="Baker D."/>
            <person name="Gharbi K."/>
            <person name="Hall N."/>
            <person name="Watson M."/>
            <person name="Adriaenssens E.M."/>
            <person name="Foster-Nyarko E."/>
            <person name="Jarju S."/>
            <person name="Secka A."/>
            <person name="Antonio M."/>
            <person name="Oren A."/>
            <person name="Chaudhuri R.R."/>
            <person name="La Ragione R."/>
            <person name="Hildebrand F."/>
            <person name="Pallen M.J."/>
        </authorList>
    </citation>
    <scope>NUCLEOTIDE SEQUENCE</scope>
    <source>
        <strain evidence="1">CHK199-9574</strain>
    </source>
</reference>
<dbReference type="PANTHER" id="PTHR42967">
    <property type="entry name" value="METAL DEPENDENT HYDROLASE"/>
    <property type="match status" value="1"/>
</dbReference>
<sequence>MKIRYLGHSCFLMEEKSRFVTDPYTKVGYEMPRVSADFITCSHAHFDHDYFAGVTGVKKIIDGEGEFEAGGVRIAGKKFFHDASRGARRGTTIAYSFYFGDTRVCHLGDLGEPFSQENAAKIGRPDILMIPVGGTYTIDAAEAKKYIDAISPDIVIPMHYRTQKCTLDIAPLSEFLAISGRETVVLGALDTADLDKYKGKIIVMEVRENE</sequence>
<name>A0A9D1Z8L3_9FIRM</name>
<accession>A0A9D1Z8L3</accession>
<dbReference type="PANTHER" id="PTHR42967:SF1">
    <property type="entry name" value="MBL FOLD METALLO-HYDROLASE"/>
    <property type="match status" value="1"/>
</dbReference>
<comment type="caution">
    <text evidence="1">The sequence shown here is derived from an EMBL/GenBank/DDBJ whole genome shotgun (WGS) entry which is preliminary data.</text>
</comment>
<gene>
    <name evidence="1" type="ORF">H9728_05535</name>
</gene>
<dbReference type="InterPro" id="IPR036866">
    <property type="entry name" value="RibonucZ/Hydroxyglut_hydro"/>
</dbReference>